<sequence>MPTNTDYANACYVMVYDSFCENQGIPSSNDRSNIPSLNDYLNIPSASYHPCPYNSDCSYTAFCFFLYFGYVPYSSYSVLYSFCDPFLCFGLHPYPSWYGHGFDS</sequence>
<dbReference type="AlphaFoldDB" id="A0A2T9YFD3"/>
<comment type="caution">
    <text evidence="1">The sequence shown here is derived from an EMBL/GenBank/DDBJ whole genome shotgun (WGS) entry which is preliminary data.</text>
</comment>
<evidence type="ECO:0000313" key="1">
    <source>
        <dbReference type="EMBL" id="PVU91052.1"/>
    </source>
</evidence>
<keyword evidence="2" id="KW-1185">Reference proteome</keyword>
<proteinExistence type="predicted"/>
<reference evidence="1 2" key="1">
    <citation type="journal article" date="2018" name="MBio">
        <title>Comparative Genomics Reveals the Core Gene Toolbox for the Fungus-Insect Symbiosis.</title>
        <authorList>
            <person name="Wang Y."/>
            <person name="Stata M."/>
            <person name="Wang W."/>
            <person name="Stajich J.E."/>
            <person name="White M.M."/>
            <person name="Moncalvo J.M."/>
        </authorList>
    </citation>
    <scope>NUCLEOTIDE SEQUENCE [LARGE SCALE GENOMIC DNA]</scope>
    <source>
        <strain evidence="1 2">AUS-77-4</strain>
    </source>
</reference>
<name>A0A2T9YFD3_9FUNG</name>
<dbReference type="Proteomes" id="UP000245699">
    <property type="component" value="Unassembled WGS sequence"/>
</dbReference>
<accession>A0A2T9YFD3</accession>
<evidence type="ECO:0000313" key="2">
    <source>
        <dbReference type="Proteomes" id="UP000245699"/>
    </source>
</evidence>
<organism evidence="1 2">
    <name type="scientific">Furculomyces boomerangus</name>
    <dbReference type="NCBI Taxonomy" id="61424"/>
    <lineage>
        <taxon>Eukaryota</taxon>
        <taxon>Fungi</taxon>
        <taxon>Fungi incertae sedis</taxon>
        <taxon>Zoopagomycota</taxon>
        <taxon>Kickxellomycotina</taxon>
        <taxon>Harpellomycetes</taxon>
        <taxon>Harpellales</taxon>
        <taxon>Harpellaceae</taxon>
        <taxon>Furculomyces</taxon>
    </lineage>
</organism>
<dbReference type="EMBL" id="MBFT01000443">
    <property type="protein sequence ID" value="PVU91052.1"/>
    <property type="molecule type" value="Genomic_DNA"/>
</dbReference>
<gene>
    <name evidence="1" type="ORF">BB559_004340</name>
</gene>
<protein>
    <submittedName>
        <fullName evidence="1">Uncharacterized protein</fullName>
    </submittedName>
</protein>